<feature type="transmembrane region" description="Helical" evidence="1">
    <location>
        <begin position="24"/>
        <end position="42"/>
    </location>
</feature>
<reference evidence="2" key="1">
    <citation type="submission" date="2021-03" db="EMBL/GenBank/DDBJ databases">
        <title>Comparative genomics and phylogenomic investigation of the class Geoglossomycetes provide insights into ecological specialization and systematics.</title>
        <authorList>
            <person name="Melie T."/>
            <person name="Pirro S."/>
            <person name="Miller A.N."/>
            <person name="Quandt A."/>
        </authorList>
    </citation>
    <scope>NUCLEOTIDE SEQUENCE</scope>
    <source>
        <strain evidence="2">CAQ_001_2017</strain>
    </source>
</reference>
<protein>
    <submittedName>
        <fullName evidence="2">Uncharacterized protein</fullName>
    </submittedName>
</protein>
<keyword evidence="1" id="KW-0472">Membrane</keyword>
<organism evidence="2 3">
    <name type="scientific">Trichoglossum hirsutum</name>
    <dbReference type="NCBI Taxonomy" id="265104"/>
    <lineage>
        <taxon>Eukaryota</taxon>
        <taxon>Fungi</taxon>
        <taxon>Dikarya</taxon>
        <taxon>Ascomycota</taxon>
        <taxon>Pezizomycotina</taxon>
        <taxon>Geoglossomycetes</taxon>
        <taxon>Geoglossales</taxon>
        <taxon>Geoglossaceae</taxon>
        <taxon>Trichoglossum</taxon>
    </lineage>
</organism>
<accession>A0A9P8L529</accession>
<comment type="caution">
    <text evidence="2">The sequence shown here is derived from an EMBL/GenBank/DDBJ whole genome shotgun (WGS) entry which is preliminary data.</text>
</comment>
<keyword evidence="3" id="KW-1185">Reference proteome</keyword>
<evidence type="ECO:0000256" key="1">
    <source>
        <dbReference type="SAM" id="Phobius"/>
    </source>
</evidence>
<gene>
    <name evidence="2" type="ORF">GP486_007145</name>
</gene>
<feature type="non-terminal residue" evidence="2">
    <location>
        <position position="1"/>
    </location>
</feature>
<keyword evidence="1" id="KW-0812">Transmembrane</keyword>
<dbReference type="AlphaFoldDB" id="A0A9P8L529"/>
<dbReference type="EMBL" id="JAGHQM010001865">
    <property type="protein sequence ID" value="KAH0551636.1"/>
    <property type="molecule type" value="Genomic_DNA"/>
</dbReference>
<evidence type="ECO:0000313" key="2">
    <source>
        <dbReference type="EMBL" id="KAH0551636.1"/>
    </source>
</evidence>
<evidence type="ECO:0000313" key="3">
    <source>
        <dbReference type="Proteomes" id="UP000750711"/>
    </source>
</evidence>
<proteinExistence type="predicted"/>
<name>A0A9P8L529_9PEZI</name>
<sequence length="411" mass="45655">MNLDAPIPAVPLFAGKSFRRSWNFTRFVTVVLIGTALTLLLLSRKSSSSQSSQIPLSKNVDYDYFQHFEGHQDCGIVSTEIYEPPTGEFRYCKSRADLLDALSGGGRHGFDAPFFPNALCSGLDPIATSSSNANSPLGCHYRWFTTAEICMILERFDAVIFLGDNMVRSIYSAFNILLRENLALGALKQWEMGDAERSACRCDNQFAKEECARFAVTGNEEVAKNDGGGKHSSPYFCGRKFDISVHREYPLGGYPLEHLFSSYAHTGIRHNYYPLTTSPSPSFTSESLKTLIRSLPQTYKPIPIIHSLSLSISLSYNTATSSMDEWLSFSSYLDRNLPFLWLGPTAAGHLKPPALILGQGNNALWHFNVEMGKEAKARKMEVLGMYNATLQASSFDGTWYGGRVALMQAMM</sequence>
<dbReference type="Proteomes" id="UP000750711">
    <property type="component" value="Unassembled WGS sequence"/>
</dbReference>
<keyword evidence="1" id="KW-1133">Transmembrane helix</keyword>